<organism evidence="2 3">
    <name type="scientific">Rhizoclosmatium globosum</name>
    <dbReference type="NCBI Taxonomy" id="329046"/>
    <lineage>
        <taxon>Eukaryota</taxon>
        <taxon>Fungi</taxon>
        <taxon>Fungi incertae sedis</taxon>
        <taxon>Chytridiomycota</taxon>
        <taxon>Chytridiomycota incertae sedis</taxon>
        <taxon>Chytridiomycetes</taxon>
        <taxon>Chytridiales</taxon>
        <taxon>Chytriomycetaceae</taxon>
        <taxon>Rhizoclosmatium</taxon>
    </lineage>
</organism>
<dbReference type="GO" id="GO:0016787">
    <property type="term" value="F:hydrolase activity"/>
    <property type="evidence" value="ECO:0007669"/>
    <property type="project" value="UniProtKB-KW"/>
</dbReference>
<evidence type="ECO:0000313" key="2">
    <source>
        <dbReference type="EMBL" id="ORY52665.1"/>
    </source>
</evidence>
<sequence length="266" mass="28450">MSVQLVAGGAVAVVAGLYFGVVPSSTKTLGGLLSATNADARAQAQQLFVFPETQVAALPTISGHSANTYYRILGPATGQRILLIHGIGGSWANFPRVLECLVTKGFQLLVFDIYGRGCSDAPPGSYNAPFFVQQAVALMDHVGWDRASALGFSMGGAIAVNLADLHPERVDKLILIAPAGLMKSLPPNARLLATPIIGDILSQTVAKHVMLKENASDQEEYKKQPGMEHCVQSMKVGRINLMHNPGFYRSFVSTIRGGMLANQIWF</sequence>
<dbReference type="AlphaFoldDB" id="A0A1Y2D259"/>
<dbReference type="OrthoDB" id="408373at2759"/>
<proteinExistence type="predicted"/>
<dbReference type="PANTHER" id="PTHR43433:SF5">
    <property type="entry name" value="AB HYDROLASE-1 DOMAIN-CONTAINING PROTEIN"/>
    <property type="match status" value="1"/>
</dbReference>
<dbReference type="EMBL" id="MCGO01000003">
    <property type="protein sequence ID" value="ORY52665.1"/>
    <property type="molecule type" value="Genomic_DNA"/>
</dbReference>
<accession>A0A1Y2D259</accession>
<evidence type="ECO:0000259" key="1">
    <source>
        <dbReference type="Pfam" id="PF00561"/>
    </source>
</evidence>
<dbReference type="Proteomes" id="UP000193642">
    <property type="component" value="Unassembled WGS sequence"/>
</dbReference>
<dbReference type="Pfam" id="PF00561">
    <property type="entry name" value="Abhydrolase_1"/>
    <property type="match status" value="1"/>
</dbReference>
<dbReference type="InterPro" id="IPR000073">
    <property type="entry name" value="AB_hydrolase_1"/>
</dbReference>
<dbReference type="InterPro" id="IPR029058">
    <property type="entry name" value="AB_hydrolase_fold"/>
</dbReference>
<dbReference type="Gene3D" id="3.40.50.1820">
    <property type="entry name" value="alpha/beta hydrolase"/>
    <property type="match status" value="1"/>
</dbReference>
<name>A0A1Y2D259_9FUNG</name>
<protein>
    <submittedName>
        <fullName evidence="2">Alpha/beta-hydrolase</fullName>
    </submittedName>
</protein>
<dbReference type="PANTHER" id="PTHR43433">
    <property type="entry name" value="HYDROLASE, ALPHA/BETA FOLD FAMILY PROTEIN"/>
    <property type="match status" value="1"/>
</dbReference>
<feature type="domain" description="AB hydrolase-1" evidence="1">
    <location>
        <begin position="80"/>
        <end position="184"/>
    </location>
</feature>
<dbReference type="STRING" id="329046.A0A1Y2D259"/>
<dbReference type="PRINTS" id="PR00111">
    <property type="entry name" value="ABHYDROLASE"/>
</dbReference>
<reference evidence="2 3" key="1">
    <citation type="submission" date="2016-07" db="EMBL/GenBank/DDBJ databases">
        <title>Pervasive Adenine N6-methylation of Active Genes in Fungi.</title>
        <authorList>
            <consortium name="DOE Joint Genome Institute"/>
            <person name="Mondo S.J."/>
            <person name="Dannebaum R.O."/>
            <person name="Kuo R.C."/>
            <person name="Labutti K."/>
            <person name="Haridas S."/>
            <person name="Kuo A."/>
            <person name="Salamov A."/>
            <person name="Ahrendt S.R."/>
            <person name="Lipzen A."/>
            <person name="Sullivan W."/>
            <person name="Andreopoulos W.B."/>
            <person name="Clum A."/>
            <person name="Lindquist E."/>
            <person name="Daum C."/>
            <person name="Ramamoorthy G.K."/>
            <person name="Gryganskyi A."/>
            <person name="Culley D."/>
            <person name="Magnuson J.K."/>
            <person name="James T.Y."/>
            <person name="O'Malley M.A."/>
            <person name="Stajich J.E."/>
            <person name="Spatafora J.W."/>
            <person name="Visel A."/>
            <person name="Grigoriev I.V."/>
        </authorList>
    </citation>
    <scope>NUCLEOTIDE SEQUENCE [LARGE SCALE GENOMIC DNA]</scope>
    <source>
        <strain evidence="2 3">JEL800</strain>
    </source>
</reference>
<gene>
    <name evidence="2" type="ORF">BCR33DRAFT_845766</name>
</gene>
<keyword evidence="3" id="KW-1185">Reference proteome</keyword>
<dbReference type="InterPro" id="IPR050471">
    <property type="entry name" value="AB_hydrolase"/>
</dbReference>
<comment type="caution">
    <text evidence="2">The sequence shown here is derived from an EMBL/GenBank/DDBJ whole genome shotgun (WGS) entry which is preliminary data.</text>
</comment>
<evidence type="ECO:0000313" key="3">
    <source>
        <dbReference type="Proteomes" id="UP000193642"/>
    </source>
</evidence>
<dbReference type="SUPFAM" id="SSF53474">
    <property type="entry name" value="alpha/beta-Hydrolases"/>
    <property type="match status" value="1"/>
</dbReference>
<keyword evidence="2" id="KW-0378">Hydrolase</keyword>